<evidence type="ECO:0000259" key="7">
    <source>
        <dbReference type="Pfam" id="PF00171"/>
    </source>
</evidence>
<evidence type="ECO:0000256" key="5">
    <source>
        <dbReference type="PROSITE-ProRule" id="PRU10007"/>
    </source>
</evidence>
<dbReference type="InterPro" id="IPR016162">
    <property type="entry name" value="Ald_DH_N"/>
</dbReference>
<keyword evidence="9" id="KW-1185">Reference proteome</keyword>
<feature type="domain" description="Aldehyde dehydrogenase" evidence="7">
    <location>
        <begin position="31"/>
        <end position="480"/>
    </location>
</feature>
<dbReference type="PANTHER" id="PTHR11699">
    <property type="entry name" value="ALDEHYDE DEHYDROGENASE-RELATED"/>
    <property type="match status" value="1"/>
</dbReference>
<dbReference type="FunFam" id="3.40.605.10:FF:000007">
    <property type="entry name" value="NAD/NADP-dependent betaine aldehyde dehydrogenase"/>
    <property type="match status" value="1"/>
</dbReference>
<dbReference type="PROSITE" id="PS00687">
    <property type="entry name" value="ALDEHYDE_DEHYDR_GLU"/>
    <property type="match status" value="1"/>
</dbReference>
<evidence type="ECO:0000256" key="6">
    <source>
        <dbReference type="RuleBase" id="RU003345"/>
    </source>
</evidence>
<comment type="caution">
    <text evidence="8">The sequence shown here is derived from an EMBL/GenBank/DDBJ whole genome shotgun (WGS) entry which is preliminary data.</text>
</comment>
<dbReference type="Pfam" id="PF00171">
    <property type="entry name" value="Aldedh"/>
    <property type="match status" value="1"/>
</dbReference>
<evidence type="ECO:0000313" key="9">
    <source>
        <dbReference type="Proteomes" id="UP000664132"/>
    </source>
</evidence>
<protein>
    <recommendedName>
        <fullName evidence="3">aldehyde dehydrogenase (NAD(+))</fullName>
        <ecNumber evidence="3">1.2.1.3</ecNumber>
    </recommendedName>
</protein>
<dbReference type="CDD" id="cd07106">
    <property type="entry name" value="ALDH_AldA-AAD23400"/>
    <property type="match status" value="1"/>
</dbReference>
<dbReference type="EC" id="1.2.1.3" evidence="3"/>
<dbReference type="Proteomes" id="UP000664132">
    <property type="component" value="Unassembled WGS sequence"/>
</dbReference>
<dbReference type="PROSITE" id="PS00070">
    <property type="entry name" value="ALDEHYDE_DEHYDR_CYS"/>
    <property type="match status" value="1"/>
</dbReference>
<feature type="active site" evidence="5">
    <location>
        <position position="258"/>
    </location>
</feature>
<dbReference type="OrthoDB" id="310895at2759"/>
<keyword evidence="2 6" id="KW-0560">Oxidoreductase</keyword>
<accession>A0A8H7T258</accession>
<dbReference type="InterPro" id="IPR016163">
    <property type="entry name" value="Ald_DH_C"/>
</dbReference>
<dbReference type="AlphaFoldDB" id="A0A8H7T258"/>
<dbReference type="FunFam" id="3.40.309.10:FF:000009">
    <property type="entry name" value="Aldehyde dehydrogenase A"/>
    <property type="match status" value="1"/>
</dbReference>
<dbReference type="InterPro" id="IPR016161">
    <property type="entry name" value="Ald_DH/histidinol_DH"/>
</dbReference>
<dbReference type="InterPro" id="IPR029510">
    <property type="entry name" value="Ald_DH_CS_GLU"/>
</dbReference>
<evidence type="ECO:0000256" key="3">
    <source>
        <dbReference type="ARBA" id="ARBA00024226"/>
    </source>
</evidence>
<evidence type="ECO:0000256" key="2">
    <source>
        <dbReference type="ARBA" id="ARBA00023002"/>
    </source>
</evidence>
<dbReference type="Gene3D" id="3.40.309.10">
    <property type="entry name" value="Aldehyde Dehydrogenase, Chain A, domain 2"/>
    <property type="match status" value="1"/>
</dbReference>
<organism evidence="8 9">
    <name type="scientific">Cadophora malorum</name>
    <dbReference type="NCBI Taxonomy" id="108018"/>
    <lineage>
        <taxon>Eukaryota</taxon>
        <taxon>Fungi</taxon>
        <taxon>Dikarya</taxon>
        <taxon>Ascomycota</taxon>
        <taxon>Pezizomycotina</taxon>
        <taxon>Leotiomycetes</taxon>
        <taxon>Helotiales</taxon>
        <taxon>Ploettnerulaceae</taxon>
        <taxon>Cadophora</taxon>
    </lineage>
</organism>
<reference evidence="8" key="1">
    <citation type="submission" date="2021-02" db="EMBL/GenBank/DDBJ databases">
        <title>Genome sequence Cadophora malorum strain M34.</title>
        <authorList>
            <person name="Stefanovic E."/>
            <person name="Vu D."/>
            <person name="Scully C."/>
            <person name="Dijksterhuis J."/>
            <person name="Roader J."/>
            <person name="Houbraken J."/>
        </authorList>
    </citation>
    <scope>NUCLEOTIDE SEQUENCE</scope>
    <source>
        <strain evidence="8">M34</strain>
    </source>
</reference>
<sequence>MAPSADSPSLSSTSDIDFTSFSNVINGRLSSASKTTHAINPATKKPNWELPISTSQDVDEAVAAARTAFKTWSKTTIAERKAALEGWSAEIAKHVTEFAKLLVIEQGKPLQWAMFEADITSKQIINFSNFELPEEITEDTEDRQVITRYTPLGVVVGIVPWNFPMSLAAGKISPAVLTGNTIIIKPSPFTPYTAIKIVELAQKFFPPGVIQVLTGDDSLGPQLTLHAGVDKITFTGSTATGKRIMESASKTLKRVTLELGGNDPAIVRKSVDIATVAPTIATMAFMNSGQICLALKRIYIHSSIYPAFRDAMVAYTKTLKVGEGFEDGVFLGPVQNEMQYDRVQGFFDDVEKHGMKVAVGGKVPDSNGYFINPTIIDNPDDDSRIVVEEPFGPILPILPWTDEDDVIARANNTEMGLGASVWSNDLDEAARIAKQLEAGNVWVNAHMDLLPAAAFAGHKQSGIGAENGVAGLKAFCNVQVLYLKKKAK</sequence>
<gene>
    <name evidence="8" type="ORF">IFR04_015936</name>
</gene>
<dbReference type="Gene3D" id="3.40.605.10">
    <property type="entry name" value="Aldehyde Dehydrogenase, Chain A, domain 1"/>
    <property type="match status" value="1"/>
</dbReference>
<dbReference type="InterPro" id="IPR016160">
    <property type="entry name" value="Ald_DH_CS_CYS"/>
</dbReference>
<evidence type="ECO:0000256" key="4">
    <source>
        <dbReference type="ARBA" id="ARBA00049194"/>
    </source>
</evidence>
<dbReference type="InterPro" id="IPR044086">
    <property type="entry name" value="LUC3-like"/>
</dbReference>
<comment type="catalytic activity">
    <reaction evidence="4">
        <text>an aldehyde + NAD(+) + H2O = a carboxylate + NADH + 2 H(+)</text>
        <dbReference type="Rhea" id="RHEA:16185"/>
        <dbReference type="ChEBI" id="CHEBI:15377"/>
        <dbReference type="ChEBI" id="CHEBI:15378"/>
        <dbReference type="ChEBI" id="CHEBI:17478"/>
        <dbReference type="ChEBI" id="CHEBI:29067"/>
        <dbReference type="ChEBI" id="CHEBI:57540"/>
        <dbReference type="ChEBI" id="CHEBI:57945"/>
        <dbReference type="EC" id="1.2.1.3"/>
    </reaction>
</comment>
<evidence type="ECO:0000256" key="1">
    <source>
        <dbReference type="ARBA" id="ARBA00009986"/>
    </source>
</evidence>
<name>A0A8H7T258_9HELO</name>
<evidence type="ECO:0000313" key="8">
    <source>
        <dbReference type="EMBL" id="KAG4410927.1"/>
    </source>
</evidence>
<comment type="similarity">
    <text evidence="1 6">Belongs to the aldehyde dehydrogenase family.</text>
</comment>
<dbReference type="SUPFAM" id="SSF53720">
    <property type="entry name" value="ALDH-like"/>
    <property type="match status" value="1"/>
</dbReference>
<proteinExistence type="inferred from homology"/>
<dbReference type="GO" id="GO:0004029">
    <property type="term" value="F:aldehyde dehydrogenase (NAD+) activity"/>
    <property type="evidence" value="ECO:0007669"/>
    <property type="project" value="UniProtKB-EC"/>
</dbReference>
<dbReference type="InterPro" id="IPR015590">
    <property type="entry name" value="Aldehyde_DH_dom"/>
</dbReference>
<dbReference type="EMBL" id="JAFJYH010000554">
    <property type="protein sequence ID" value="KAG4410927.1"/>
    <property type="molecule type" value="Genomic_DNA"/>
</dbReference>